<protein>
    <recommendedName>
        <fullName evidence="2">Type I restriction enzyme R protein N-terminal domain-containing protein</fullName>
    </recommendedName>
</protein>
<evidence type="ECO:0008006" key="2">
    <source>
        <dbReference type="Google" id="ProtNLM"/>
    </source>
</evidence>
<comment type="caution">
    <text evidence="1">The sequence shown here is derived from an EMBL/GenBank/DDBJ whole genome shotgun (WGS) entry which is preliminary data.</text>
</comment>
<evidence type="ECO:0000313" key="1">
    <source>
        <dbReference type="EMBL" id="KKK66108.1"/>
    </source>
</evidence>
<gene>
    <name evidence="1" type="ORF">LCGC14_2967400</name>
</gene>
<accession>A0A0F8XBC0</accession>
<dbReference type="EMBL" id="LAZR01060237">
    <property type="protein sequence ID" value="KKK66108.1"/>
    <property type="molecule type" value="Genomic_DNA"/>
</dbReference>
<organism evidence="1">
    <name type="scientific">marine sediment metagenome</name>
    <dbReference type="NCBI Taxonomy" id="412755"/>
    <lineage>
        <taxon>unclassified sequences</taxon>
        <taxon>metagenomes</taxon>
        <taxon>ecological metagenomes</taxon>
    </lineage>
</organism>
<name>A0A0F8XBC0_9ZZZZ</name>
<dbReference type="AlphaFoldDB" id="A0A0F8XBC0"/>
<proteinExistence type="predicted"/>
<reference evidence="1" key="1">
    <citation type="journal article" date="2015" name="Nature">
        <title>Complex archaea that bridge the gap between prokaryotes and eukaryotes.</title>
        <authorList>
            <person name="Spang A."/>
            <person name="Saw J.H."/>
            <person name="Jorgensen S.L."/>
            <person name="Zaremba-Niedzwiedzka K."/>
            <person name="Martijn J."/>
            <person name="Lind A.E."/>
            <person name="van Eijk R."/>
            <person name="Schleper C."/>
            <person name="Guy L."/>
            <person name="Ettema T.J."/>
        </authorList>
    </citation>
    <scope>NUCLEOTIDE SEQUENCE</scope>
</reference>
<sequence length="162" mass="19003">MSFEITDKQITQKVNHGIRKFFKNEIGLLENNLHERTIVHHFAKYLENEFNGFDVDTEYNRNGAETKTLDDDPIFPDIIVHNRTLKSNLLVIEIKKDGSSKKRINKDRTNLKKMTSYPKYKYQLGMLIIFYVEKKASNEPILECYKEGKQINLGNENSEENS</sequence>